<dbReference type="Gene3D" id="3.40.50.2000">
    <property type="entry name" value="Glycogen Phosphorylase B"/>
    <property type="match status" value="1"/>
</dbReference>
<comment type="caution">
    <text evidence="1">The sequence shown here is derived from an EMBL/GenBank/DDBJ whole genome shotgun (WGS) entry which is preliminary data.</text>
</comment>
<organism evidence="1 2">
    <name type="scientific">Massilia haematophila</name>
    <dbReference type="NCBI Taxonomy" id="457923"/>
    <lineage>
        <taxon>Bacteria</taxon>
        <taxon>Pseudomonadati</taxon>
        <taxon>Pseudomonadota</taxon>
        <taxon>Betaproteobacteria</taxon>
        <taxon>Burkholderiales</taxon>
        <taxon>Oxalobacteraceae</taxon>
        <taxon>Telluria group</taxon>
        <taxon>Massilia</taxon>
    </lineage>
</organism>
<dbReference type="CDD" id="cd03801">
    <property type="entry name" value="GT4_PimA-like"/>
    <property type="match status" value="1"/>
</dbReference>
<sequence length="408" mass="45832">MTQEHAMSFPGHQGVAEGSAFAGCAHQPETTRHVVIATWFYEEQPGYLDFRYRIRALATRYRVTLLLRHAFFEQEFADLPLEIQVISTAGTGMREQYDYMRACARFCRGRSADLVVLLGSQLAITAWLLRGLPTLLYWNEHPSHFFSQEHRGLLRRLVSKALLKLSYAGADRVAAVMPIGEAHFQDLADHGVAARRLALLYMGVEDRFGVLAQVRRSGQLRLIYTGTVMRERGRDVMLDGLALARGRGLDAALTIVGASDAQLAYCLQRAVELGIADAVRIVGRVPGSEIPAYLADADVGICIWEDRLWWRFNPPTKLFEYLVAGLPVLGSRIRTHSDYIIHGDNGWIFDYDKEAFAAAIATVVQERARLQEVARAARLSGKRYLWSAIEPRFLELVEHAMADRAATR</sequence>
<keyword evidence="1" id="KW-0808">Transferase</keyword>
<name>A0ABV7PGY4_9BURK</name>
<dbReference type="PANTHER" id="PTHR12526">
    <property type="entry name" value="GLYCOSYLTRANSFERASE"/>
    <property type="match status" value="1"/>
</dbReference>
<dbReference type="Proteomes" id="UP001595665">
    <property type="component" value="Unassembled WGS sequence"/>
</dbReference>
<reference evidence="2" key="1">
    <citation type="journal article" date="2019" name="Int. J. Syst. Evol. Microbiol.">
        <title>The Global Catalogue of Microorganisms (GCM) 10K type strain sequencing project: providing services to taxonomists for standard genome sequencing and annotation.</title>
        <authorList>
            <consortium name="The Broad Institute Genomics Platform"/>
            <consortium name="The Broad Institute Genome Sequencing Center for Infectious Disease"/>
            <person name="Wu L."/>
            <person name="Ma J."/>
        </authorList>
    </citation>
    <scope>NUCLEOTIDE SEQUENCE [LARGE SCALE GENOMIC DNA]</scope>
    <source>
        <strain evidence="2">CCM 7480</strain>
    </source>
</reference>
<dbReference type="RefSeq" id="WP_312547286.1">
    <property type="nucleotide sequence ID" value="NZ_JBHRVV010000001.1"/>
</dbReference>
<dbReference type="EC" id="2.4.-.-" evidence="1"/>
<keyword evidence="2" id="KW-1185">Reference proteome</keyword>
<dbReference type="GO" id="GO:0016757">
    <property type="term" value="F:glycosyltransferase activity"/>
    <property type="evidence" value="ECO:0007669"/>
    <property type="project" value="UniProtKB-KW"/>
</dbReference>
<protein>
    <submittedName>
        <fullName evidence="1">Glycosyltransferase family 4 protein</fullName>
        <ecNumber evidence="1">2.4.-.-</ecNumber>
    </submittedName>
</protein>
<dbReference type="SUPFAM" id="SSF53756">
    <property type="entry name" value="UDP-Glycosyltransferase/glycogen phosphorylase"/>
    <property type="match status" value="1"/>
</dbReference>
<evidence type="ECO:0000313" key="2">
    <source>
        <dbReference type="Proteomes" id="UP001595665"/>
    </source>
</evidence>
<keyword evidence="1" id="KW-0328">Glycosyltransferase</keyword>
<evidence type="ECO:0000313" key="1">
    <source>
        <dbReference type="EMBL" id="MFC3458439.1"/>
    </source>
</evidence>
<dbReference type="EMBL" id="JBHRVV010000001">
    <property type="protein sequence ID" value="MFC3458439.1"/>
    <property type="molecule type" value="Genomic_DNA"/>
</dbReference>
<accession>A0ABV7PGY4</accession>
<dbReference type="Pfam" id="PF13692">
    <property type="entry name" value="Glyco_trans_1_4"/>
    <property type="match status" value="1"/>
</dbReference>
<gene>
    <name evidence="1" type="ORF">ACFOPH_09295</name>
</gene>
<proteinExistence type="predicted"/>